<dbReference type="CDD" id="cd22209">
    <property type="entry name" value="EMC10"/>
    <property type="match status" value="1"/>
</dbReference>
<feature type="non-terminal residue" evidence="1">
    <location>
        <position position="120"/>
    </location>
</feature>
<dbReference type="EMBL" id="JTDY01000769">
    <property type="protein sequence ID" value="KOB75950.1"/>
    <property type="molecule type" value="Genomic_DNA"/>
</dbReference>
<protein>
    <submittedName>
        <fullName evidence="1">Uncharacterized protein</fullName>
    </submittedName>
</protein>
<keyword evidence="2" id="KW-1185">Reference proteome</keyword>
<evidence type="ECO:0000313" key="1">
    <source>
        <dbReference type="EMBL" id="KOB75950.1"/>
    </source>
</evidence>
<evidence type="ECO:0000313" key="2">
    <source>
        <dbReference type="Proteomes" id="UP000037510"/>
    </source>
</evidence>
<reference evidence="1 2" key="1">
    <citation type="journal article" date="2015" name="Genome Biol. Evol.">
        <title>The genome of winter moth (Operophtera brumata) provides a genomic perspective on sexual dimorphism and phenology.</title>
        <authorList>
            <person name="Derks M.F."/>
            <person name="Smit S."/>
            <person name="Salis L."/>
            <person name="Schijlen E."/>
            <person name="Bossers A."/>
            <person name="Mateman C."/>
            <person name="Pijl A.S."/>
            <person name="de Ridder D."/>
            <person name="Groenen M.A."/>
            <person name="Visser M.E."/>
            <person name="Megens H.J."/>
        </authorList>
    </citation>
    <scope>NUCLEOTIDE SEQUENCE [LARGE SCALE GENOMIC DNA]</scope>
    <source>
        <strain evidence="1">WM2013NL</strain>
        <tissue evidence="1">Head and thorax</tissue>
    </source>
</reference>
<sequence>ACIDYDGWLNIEIQHNLNCNNGNYCKRGSVSLKSIRAGTSVVDQIQFNKNHIEELNGSEFLSSVKARSFLESGLSDLINAWILPTGAVIAVNFQWMYIVPVAIFVMISGATNPDAGGPPA</sequence>
<dbReference type="Proteomes" id="UP000037510">
    <property type="component" value="Unassembled WGS sequence"/>
</dbReference>
<dbReference type="AlphaFoldDB" id="A0A0L7LKJ1"/>
<proteinExistence type="predicted"/>
<comment type="caution">
    <text evidence="1">The sequence shown here is derived from an EMBL/GenBank/DDBJ whole genome shotgun (WGS) entry which is preliminary data.</text>
</comment>
<feature type="non-terminal residue" evidence="1">
    <location>
        <position position="1"/>
    </location>
</feature>
<accession>A0A0L7LKJ1</accession>
<organism evidence="1 2">
    <name type="scientific">Operophtera brumata</name>
    <name type="common">Winter moth</name>
    <name type="synonym">Phalaena brumata</name>
    <dbReference type="NCBI Taxonomy" id="104452"/>
    <lineage>
        <taxon>Eukaryota</taxon>
        <taxon>Metazoa</taxon>
        <taxon>Ecdysozoa</taxon>
        <taxon>Arthropoda</taxon>
        <taxon>Hexapoda</taxon>
        <taxon>Insecta</taxon>
        <taxon>Pterygota</taxon>
        <taxon>Neoptera</taxon>
        <taxon>Endopterygota</taxon>
        <taxon>Lepidoptera</taxon>
        <taxon>Glossata</taxon>
        <taxon>Ditrysia</taxon>
        <taxon>Geometroidea</taxon>
        <taxon>Geometridae</taxon>
        <taxon>Larentiinae</taxon>
        <taxon>Operophtera</taxon>
    </lineage>
</organism>
<gene>
    <name evidence="1" type="ORF">OBRU01_06549</name>
</gene>
<name>A0A0L7LKJ1_OPEBR</name>